<feature type="domain" description="Alpha/beta hydrolase fold-3" evidence="3">
    <location>
        <begin position="385"/>
        <end position="569"/>
    </location>
</feature>
<gene>
    <name evidence="4" type="ORF">ACHAWU_008985</name>
</gene>
<name>A0ABD3MM60_9STRA</name>
<evidence type="ECO:0000256" key="2">
    <source>
        <dbReference type="SAM" id="MobiDB-lite"/>
    </source>
</evidence>
<comment type="caution">
    <text evidence="4">The sequence shown here is derived from an EMBL/GenBank/DDBJ whole genome shotgun (WGS) entry which is preliminary data.</text>
</comment>
<reference evidence="4 5" key="1">
    <citation type="submission" date="2024-10" db="EMBL/GenBank/DDBJ databases">
        <title>Updated reference genomes for cyclostephanoid diatoms.</title>
        <authorList>
            <person name="Roberts W.R."/>
            <person name="Alverson A.J."/>
        </authorList>
    </citation>
    <scope>NUCLEOTIDE SEQUENCE [LARGE SCALE GENOMIC DNA]</scope>
    <source>
        <strain evidence="4 5">AJA232-27</strain>
    </source>
</reference>
<dbReference type="SUPFAM" id="SSF53474">
    <property type="entry name" value="alpha/beta-Hydrolases"/>
    <property type="match status" value="1"/>
</dbReference>
<dbReference type="EMBL" id="JALLBG020000124">
    <property type="protein sequence ID" value="KAL3763282.1"/>
    <property type="molecule type" value="Genomic_DNA"/>
</dbReference>
<dbReference type="InterPro" id="IPR050300">
    <property type="entry name" value="GDXG_lipolytic_enzyme"/>
</dbReference>
<organism evidence="4 5">
    <name type="scientific">Discostella pseudostelligera</name>
    <dbReference type="NCBI Taxonomy" id="259834"/>
    <lineage>
        <taxon>Eukaryota</taxon>
        <taxon>Sar</taxon>
        <taxon>Stramenopiles</taxon>
        <taxon>Ochrophyta</taxon>
        <taxon>Bacillariophyta</taxon>
        <taxon>Coscinodiscophyceae</taxon>
        <taxon>Thalassiosirophycidae</taxon>
        <taxon>Stephanodiscales</taxon>
        <taxon>Stephanodiscaceae</taxon>
        <taxon>Discostella</taxon>
    </lineage>
</organism>
<dbReference type="AlphaFoldDB" id="A0ABD3MM60"/>
<feature type="compositionally biased region" description="Low complexity" evidence="2">
    <location>
        <begin position="1"/>
        <end position="12"/>
    </location>
</feature>
<dbReference type="PANTHER" id="PTHR48081:SF8">
    <property type="entry name" value="ALPHA_BETA HYDROLASE FOLD-3 DOMAIN-CONTAINING PROTEIN-RELATED"/>
    <property type="match status" value="1"/>
</dbReference>
<feature type="region of interest" description="Disordered" evidence="2">
    <location>
        <begin position="1"/>
        <end position="66"/>
    </location>
</feature>
<dbReference type="InterPro" id="IPR029058">
    <property type="entry name" value="AB_hydrolase_fold"/>
</dbReference>
<proteinExistence type="predicted"/>
<feature type="compositionally biased region" description="Low complexity" evidence="2">
    <location>
        <begin position="36"/>
        <end position="57"/>
    </location>
</feature>
<keyword evidence="1" id="KW-0378">Hydrolase</keyword>
<dbReference type="Proteomes" id="UP001530293">
    <property type="component" value="Unassembled WGS sequence"/>
</dbReference>
<protein>
    <recommendedName>
        <fullName evidence="3">Alpha/beta hydrolase fold-3 domain-containing protein</fullName>
    </recommendedName>
</protein>
<accession>A0ABD3MM60</accession>
<evidence type="ECO:0000256" key="1">
    <source>
        <dbReference type="ARBA" id="ARBA00022801"/>
    </source>
</evidence>
<evidence type="ECO:0000259" key="3">
    <source>
        <dbReference type="Pfam" id="PF07859"/>
    </source>
</evidence>
<sequence length="572" mass="63697">MTAAANATDAAAIPDDGVKLSSLSSRDEKSIIEGRSNSAAPTSSTASSTDMSGSGSSCMDDDEANDVDADAADNYDFNEGDGDNTSQYHYHDNTLRQYFTESHTRQMDKLAQDENKKLNLNLGLPIDLTVYTRRESGDTSEVAAASPTTNTSIGVTTRVLRPPIQFIINLLDRILSYIESPLFQLWDNCIPLYIRQKLTFIAWGIYLPLHKLFIGRRSGLHRDVSLEYHALTSVLWWGRLFPVTIKRMRFSLSQLHVWHPPDRYPQWTMAEKYRNGNVAVKKSTNGKRFGIRGHLHEIFHLMKMKRTPTGIRRDAVQEASSEEMTVTGLFIQHSPQPSKKVIFWIYGGAFLAGDSRGNLGIAEKMGMLCATNGGNDEGDSGMRDVFIPDYRLVPEHHLDDAMHDVTLAYEYLIYERNIQPEDITLVGVSSGGGLVVLLLQALAKARQQADETKKTSTGDDNSMRCVPMPAGGVMIGPFVDYSEPKGTMKEFIKHDLIVNQSVYDEGIPFLEKVLGSHENRVKASPVYGSFDGLPPLCICVSKHEVVYDQAMLLAKRAEEQGVDVTVGIWKYM</sequence>
<dbReference type="Pfam" id="PF07859">
    <property type="entry name" value="Abhydrolase_3"/>
    <property type="match status" value="1"/>
</dbReference>
<dbReference type="GO" id="GO:0016787">
    <property type="term" value="F:hydrolase activity"/>
    <property type="evidence" value="ECO:0007669"/>
    <property type="project" value="UniProtKB-KW"/>
</dbReference>
<keyword evidence="5" id="KW-1185">Reference proteome</keyword>
<dbReference type="PANTHER" id="PTHR48081">
    <property type="entry name" value="AB HYDROLASE SUPERFAMILY PROTEIN C4A8.06C"/>
    <property type="match status" value="1"/>
</dbReference>
<evidence type="ECO:0000313" key="4">
    <source>
        <dbReference type="EMBL" id="KAL3763282.1"/>
    </source>
</evidence>
<dbReference type="InterPro" id="IPR013094">
    <property type="entry name" value="AB_hydrolase_3"/>
</dbReference>
<evidence type="ECO:0000313" key="5">
    <source>
        <dbReference type="Proteomes" id="UP001530293"/>
    </source>
</evidence>
<dbReference type="Gene3D" id="3.40.50.1820">
    <property type="entry name" value="alpha/beta hydrolase"/>
    <property type="match status" value="1"/>
</dbReference>